<evidence type="ECO:0000256" key="1">
    <source>
        <dbReference type="ARBA" id="ARBA00005254"/>
    </source>
</evidence>
<dbReference type="EMBL" id="MIGZ01000068">
    <property type="protein sequence ID" value="ODQ93454.1"/>
    <property type="molecule type" value="Genomic_DNA"/>
</dbReference>
<dbReference type="PANTHER" id="PTHR43841:SF3">
    <property type="entry name" value="(3R)-HYDROXYACYL-ACP DEHYDRATASE SUBUNIT HADB"/>
    <property type="match status" value="1"/>
</dbReference>
<dbReference type="PANTHER" id="PTHR43841">
    <property type="entry name" value="3-HYDROXYACYL-THIOESTER DEHYDRATASE HTDX-RELATED"/>
    <property type="match status" value="1"/>
</dbReference>
<comment type="caution">
    <text evidence="3">The sequence shown here is derived from an EMBL/GenBank/DDBJ whole genome shotgun (WGS) entry which is preliminary data.</text>
</comment>
<dbReference type="OrthoDB" id="9800237at2"/>
<comment type="similarity">
    <text evidence="1">Belongs to the enoyl-CoA hydratase/isomerase family.</text>
</comment>
<organism evidence="3 4">
    <name type="scientific">Mycolicibacterium holsaticum</name>
    <dbReference type="NCBI Taxonomy" id="152142"/>
    <lineage>
        <taxon>Bacteria</taxon>
        <taxon>Bacillati</taxon>
        <taxon>Actinomycetota</taxon>
        <taxon>Actinomycetes</taxon>
        <taxon>Mycobacteriales</taxon>
        <taxon>Mycobacteriaceae</taxon>
        <taxon>Mycolicibacterium</taxon>
    </lineage>
</organism>
<dbReference type="AlphaFoldDB" id="A0A1E3RUC0"/>
<reference evidence="4" key="1">
    <citation type="submission" date="2016-09" db="EMBL/GenBank/DDBJ databases">
        <authorList>
            <person name="Greninger A.L."/>
            <person name="Jerome K.R."/>
            <person name="Mcnair B."/>
            <person name="Wallis C."/>
            <person name="Fang F."/>
        </authorList>
    </citation>
    <scope>NUCLEOTIDE SEQUENCE [LARGE SCALE GENOMIC DNA]</scope>
    <source>
        <strain evidence="4">M7</strain>
    </source>
</reference>
<proteinExistence type="inferred from homology"/>
<gene>
    <name evidence="3" type="ORF">BHQ17_13235</name>
</gene>
<dbReference type="Pfam" id="PF01575">
    <property type="entry name" value="MaoC_dehydratas"/>
    <property type="match status" value="1"/>
</dbReference>
<dbReference type="RefSeq" id="WP_069405654.1">
    <property type="nucleotide sequence ID" value="NZ_JBHRZJ010000014.1"/>
</dbReference>
<name>A0A1E3RUC0_9MYCO</name>
<sequence length="145" mass="15340">MTARAPSGDLTVGAALPERRFGPQTRTDIVRYQGASGDFNPIHHDDEFARSAGMPGVFSVGMLQAGYLGTYCVDLFGAHSVRRLSVRFAEQVWPGDELVCRGVVTELGRTAELDLTITRADGGVAVSASATVVLDTPADDEGTTP</sequence>
<dbReference type="SUPFAM" id="SSF54637">
    <property type="entry name" value="Thioesterase/thiol ester dehydrase-isomerase"/>
    <property type="match status" value="1"/>
</dbReference>
<feature type="domain" description="MaoC-like" evidence="2">
    <location>
        <begin position="23"/>
        <end position="108"/>
    </location>
</feature>
<evidence type="ECO:0000259" key="2">
    <source>
        <dbReference type="Pfam" id="PF01575"/>
    </source>
</evidence>
<dbReference type="Proteomes" id="UP000094243">
    <property type="component" value="Unassembled WGS sequence"/>
</dbReference>
<keyword evidence="4" id="KW-1185">Reference proteome</keyword>
<dbReference type="Gene3D" id="3.10.129.10">
    <property type="entry name" value="Hotdog Thioesterase"/>
    <property type="match status" value="1"/>
</dbReference>
<accession>A0A1E3RUC0</accession>
<evidence type="ECO:0000313" key="4">
    <source>
        <dbReference type="Proteomes" id="UP000094243"/>
    </source>
</evidence>
<dbReference type="InterPro" id="IPR029069">
    <property type="entry name" value="HotDog_dom_sf"/>
</dbReference>
<dbReference type="InterPro" id="IPR002539">
    <property type="entry name" value="MaoC-like_dom"/>
</dbReference>
<evidence type="ECO:0000313" key="3">
    <source>
        <dbReference type="EMBL" id="ODQ93454.1"/>
    </source>
</evidence>
<protein>
    <recommendedName>
        <fullName evidence="2">MaoC-like domain-containing protein</fullName>
    </recommendedName>
</protein>